<feature type="compositionally biased region" description="Basic and acidic residues" evidence="1">
    <location>
        <begin position="92"/>
        <end position="111"/>
    </location>
</feature>
<protein>
    <submittedName>
        <fullName evidence="2">Uncharacterized protein</fullName>
    </submittedName>
</protein>
<feature type="region of interest" description="Disordered" evidence="1">
    <location>
        <begin position="85"/>
        <end position="228"/>
    </location>
</feature>
<comment type="caution">
    <text evidence="2">The sequence shown here is derived from an EMBL/GenBank/DDBJ whole genome shotgun (WGS) entry which is preliminary data.</text>
</comment>
<sequence>MPTSALLKGGACIPRHHQKRAGTSCRVAEIPAHAQGGTGAEGLGRSGADAPAHPRACAARAKATLFHVKRRWMGVFHVKRAVSVRAHHRPEQRRSAGARRDARGRSGERVARGSRRMQRAPDGSGRSVGRAAWGTRRSRAVAGGDSPRAHRQFRQRARTGSTRGSVEHGMPGRLPERAPPCGGTFPGGPPMQGPTSPVWAGHDRGMSGLRGTLADPVPGRSGTPLRRGGCRPRRLNWNTLFFAVRMGECFT</sequence>
<proteinExistence type="predicted"/>
<gene>
    <name evidence="2" type="ORF">HD594_000617</name>
</gene>
<organism evidence="2 3">
    <name type="scientific">Microbacterium thalassium</name>
    <dbReference type="NCBI Taxonomy" id="362649"/>
    <lineage>
        <taxon>Bacteria</taxon>
        <taxon>Bacillati</taxon>
        <taxon>Actinomycetota</taxon>
        <taxon>Actinomycetes</taxon>
        <taxon>Micrococcales</taxon>
        <taxon>Microbacteriaceae</taxon>
        <taxon>Microbacterium</taxon>
    </lineage>
</organism>
<evidence type="ECO:0000313" key="2">
    <source>
        <dbReference type="EMBL" id="MBB6390304.1"/>
    </source>
</evidence>
<dbReference type="Proteomes" id="UP000537775">
    <property type="component" value="Unassembled WGS sequence"/>
</dbReference>
<evidence type="ECO:0000313" key="3">
    <source>
        <dbReference type="Proteomes" id="UP000537775"/>
    </source>
</evidence>
<reference evidence="2 3" key="1">
    <citation type="submission" date="2020-08" db="EMBL/GenBank/DDBJ databases">
        <title>Sequencing the genomes of 1000 actinobacteria strains.</title>
        <authorList>
            <person name="Klenk H.-P."/>
        </authorList>
    </citation>
    <scope>NUCLEOTIDE SEQUENCE [LARGE SCALE GENOMIC DNA]</scope>
    <source>
        <strain evidence="2 3">DSM 12511</strain>
    </source>
</reference>
<evidence type="ECO:0000256" key="1">
    <source>
        <dbReference type="SAM" id="MobiDB-lite"/>
    </source>
</evidence>
<accession>A0A7X0KTP6</accession>
<dbReference type="AlphaFoldDB" id="A0A7X0KTP6"/>
<name>A0A7X0KTP6_9MICO</name>
<dbReference type="EMBL" id="JACHML010000001">
    <property type="protein sequence ID" value="MBB6390304.1"/>
    <property type="molecule type" value="Genomic_DNA"/>
</dbReference>
<keyword evidence="3" id="KW-1185">Reference proteome</keyword>